<dbReference type="Proteomes" id="UP000007014">
    <property type="component" value="Chromosome 14"/>
</dbReference>
<protein>
    <submittedName>
        <fullName evidence="3">Uncharacterized protein</fullName>
    </submittedName>
</protein>
<dbReference type="InterPro" id="IPR013783">
    <property type="entry name" value="Ig-like_fold"/>
</dbReference>
<sequence length="298" mass="33006">MTLLGFTYNLLSDVALYKGRALASTSRGCKARSSRSRRWAQLRRRSSRSTGALFLRAVEDESAESELPPVKEPYPGYFRDLERMGVSREQAVAQLREKLESKRPPKDKKIGGKASLYRPDGTPYAPWMIGLVEEEPSKEKGLASRTDARGRLAGDPQAQEIAGIGLRARIVDDRDVELLWRTEGETNNAGFQVSRRRGKSTDWEVIADYKSAPDTLRSKGAQGGAYRFIDTPPEATGTWVYRVSDIDNSGEVSDLSQILVEFESEAERKRQLLVLAALIGTLLLIGTVTSMLDPLSGP</sequence>
<reference evidence="3 4" key="1">
    <citation type="journal article" date="2004" name="Nature">
        <title>Genome sequence of the ultrasmall unicellular red alga Cyanidioschyzon merolae 10D.</title>
        <authorList>
            <person name="Matsuzaki M."/>
            <person name="Misumi O."/>
            <person name="Shin-i T."/>
            <person name="Maruyama S."/>
            <person name="Takahara M."/>
            <person name="Miyagishima S."/>
            <person name="Mori T."/>
            <person name="Nishida K."/>
            <person name="Yagisawa F."/>
            <person name="Nishida K."/>
            <person name="Yoshida Y."/>
            <person name="Nishimura Y."/>
            <person name="Nakao S."/>
            <person name="Kobayashi T."/>
            <person name="Momoyama Y."/>
            <person name="Higashiyama T."/>
            <person name="Minoda A."/>
            <person name="Sano M."/>
            <person name="Nomoto H."/>
            <person name="Oishi K."/>
            <person name="Hayashi H."/>
            <person name="Ohta F."/>
            <person name="Nishizaka S."/>
            <person name="Haga S."/>
            <person name="Miura S."/>
            <person name="Morishita T."/>
            <person name="Kabeya Y."/>
            <person name="Terasawa K."/>
            <person name="Suzuki Y."/>
            <person name="Ishii Y."/>
            <person name="Asakawa S."/>
            <person name="Takano H."/>
            <person name="Ohta N."/>
            <person name="Kuroiwa H."/>
            <person name="Tanaka K."/>
            <person name="Shimizu N."/>
            <person name="Sugano S."/>
            <person name="Sato N."/>
            <person name="Nozaki H."/>
            <person name="Ogasawara N."/>
            <person name="Kohara Y."/>
            <person name="Kuroiwa T."/>
        </authorList>
    </citation>
    <scope>NUCLEOTIDE SEQUENCE [LARGE SCALE GENOMIC DNA]</scope>
    <source>
        <strain evidence="3 4">10D</strain>
    </source>
</reference>
<dbReference type="HOGENOM" id="CLU_934938_0_0_1"/>
<reference evidence="3 4" key="2">
    <citation type="journal article" date="2007" name="BMC Biol.">
        <title>A 100%-complete sequence reveals unusually simple genomic features in the hot-spring red alga Cyanidioschyzon merolae.</title>
        <authorList>
            <person name="Nozaki H."/>
            <person name="Takano H."/>
            <person name="Misumi O."/>
            <person name="Terasawa K."/>
            <person name="Matsuzaki M."/>
            <person name="Maruyama S."/>
            <person name="Nishida K."/>
            <person name="Yagisawa F."/>
            <person name="Yoshida Y."/>
            <person name="Fujiwara T."/>
            <person name="Takio S."/>
            <person name="Tamura K."/>
            <person name="Chung S.J."/>
            <person name="Nakamura S."/>
            <person name="Kuroiwa H."/>
            <person name="Tanaka K."/>
            <person name="Sato N."/>
            <person name="Kuroiwa T."/>
        </authorList>
    </citation>
    <scope>NUCLEOTIDE SEQUENCE [LARGE SCALE GENOMIC DNA]</scope>
    <source>
        <strain evidence="3 4">10D</strain>
    </source>
</reference>
<dbReference type="EMBL" id="AP006496">
    <property type="protein sequence ID" value="BAM81385.1"/>
    <property type="molecule type" value="Genomic_DNA"/>
</dbReference>
<feature type="region of interest" description="Disordered" evidence="1">
    <location>
        <begin position="98"/>
        <end position="117"/>
    </location>
</feature>
<dbReference type="Gramene" id="CMN316CT">
    <property type="protein sequence ID" value="CMN316CT"/>
    <property type="gene ID" value="CMN316C"/>
</dbReference>
<feature type="compositionally biased region" description="Basic and acidic residues" evidence="1">
    <location>
        <begin position="98"/>
        <end position="110"/>
    </location>
</feature>
<dbReference type="RefSeq" id="XP_005537421.1">
    <property type="nucleotide sequence ID" value="XM_005537364.1"/>
</dbReference>
<organism evidence="3 4">
    <name type="scientific">Cyanidioschyzon merolae (strain NIES-3377 / 10D)</name>
    <name type="common">Unicellular red alga</name>
    <dbReference type="NCBI Taxonomy" id="280699"/>
    <lineage>
        <taxon>Eukaryota</taxon>
        <taxon>Rhodophyta</taxon>
        <taxon>Bangiophyceae</taxon>
        <taxon>Cyanidiales</taxon>
        <taxon>Cyanidiaceae</taxon>
        <taxon>Cyanidioschyzon</taxon>
    </lineage>
</organism>
<keyword evidence="2" id="KW-1133">Transmembrane helix</keyword>
<keyword evidence="4" id="KW-1185">Reference proteome</keyword>
<evidence type="ECO:0000313" key="3">
    <source>
        <dbReference type="EMBL" id="BAM81385.1"/>
    </source>
</evidence>
<dbReference type="AlphaFoldDB" id="M1V5W6"/>
<proteinExistence type="predicted"/>
<dbReference type="OrthoDB" id="4350at2759"/>
<name>M1V5W6_CYAM1</name>
<evidence type="ECO:0000256" key="2">
    <source>
        <dbReference type="SAM" id="Phobius"/>
    </source>
</evidence>
<feature type="transmembrane region" description="Helical" evidence="2">
    <location>
        <begin position="272"/>
        <end position="292"/>
    </location>
</feature>
<dbReference type="eggNOG" id="ENOG502S61B">
    <property type="taxonomic scope" value="Eukaryota"/>
</dbReference>
<dbReference type="Gene3D" id="2.60.40.10">
    <property type="entry name" value="Immunoglobulins"/>
    <property type="match status" value="1"/>
</dbReference>
<dbReference type="OMA" id="RITECEE"/>
<dbReference type="KEGG" id="cme:CYME_CMN316C"/>
<accession>M1V5W6</accession>
<gene>
    <name evidence="3" type="ORF">CYME_CMN316C</name>
</gene>
<keyword evidence="2" id="KW-0812">Transmembrane</keyword>
<keyword evidence="2" id="KW-0472">Membrane</keyword>
<evidence type="ECO:0000313" key="4">
    <source>
        <dbReference type="Proteomes" id="UP000007014"/>
    </source>
</evidence>
<evidence type="ECO:0000256" key="1">
    <source>
        <dbReference type="SAM" id="MobiDB-lite"/>
    </source>
</evidence>
<dbReference type="GeneID" id="16995207"/>